<feature type="repeat" description="TPR" evidence="9">
    <location>
        <begin position="148"/>
        <end position="181"/>
    </location>
</feature>
<feature type="compositionally biased region" description="Pro residues" evidence="10">
    <location>
        <begin position="18"/>
        <end position="28"/>
    </location>
</feature>
<evidence type="ECO:0000256" key="8">
    <source>
        <dbReference type="ARBA" id="ARBA00061082"/>
    </source>
</evidence>
<accession>A0AA38RVV4</accession>
<keyword evidence="6" id="KW-0804">Transcription</keyword>
<dbReference type="PROSITE" id="PS50293">
    <property type="entry name" value="TPR_REGION"/>
    <property type="match status" value="3"/>
</dbReference>
<dbReference type="PANTHER" id="PTHR14017">
    <property type="entry name" value="LYSINE-SPECIFIC DEMETHYLASE"/>
    <property type="match status" value="1"/>
</dbReference>
<gene>
    <name evidence="11" type="ORF">NKR23_g7635</name>
</gene>
<dbReference type="Pfam" id="PF13432">
    <property type="entry name" value="TPR_16"/>
    <property type="match status" value="1"/>
</dbReference>
<feature type="compositionally biased region" description="Low complexity" evidence="10">
    <location>
        <begin position="501"/>
        <end position="510"/>
    </location>
</feature>
<feature type="repeat" description="TPR" evidence="9">
    <location>
        <begin position="222"/>
        <end position="255"/>
    </location>
</feature>
<dbReference type="FunFam" id="1.25.40.10:FF:000078">
    <property type="entry name" value="Transcriptional corepressor Cyc8"/>
    <property type="match status" value="1"/>
</dbReference>
<dbReference type="GO" id="GO:0000978">
    <property type="term" value="F:RNA polymerase II cis-regulatory region sequence-specific DNA binding"/>
    <property type="evidence" value="ECO:0007669"/>
    <property type="project" value="TreeGrafter"/>
</dbReference>
<feature type="compositionally biased region" description="Low complexity" evidence="10">
    <location>
        <begin position="831"/>
        <end position="845"/>
    </location>
</feature>
<name>A0AA38RVV4_9PEZI</name>
<dbReference type="PROSITE" id="PS50005">
    <property type="entry name" value="TPR"/>
    <property type="match status" value="7"/>
</dbReference>
<feature type="compositionally biased region" description="Basic and acidic residues" evidence="10">
    <location>
        <begin position="694"/>
        <end position="739"/>
    </location>
</feature>
<dbReference type="GO" id="GO:0017053">
    <property type="term" value="C:transcription repressor complex"/>
    <property type="evidence" value="ECO:0007669"/>
    <property type="project" value="TreeGrafter"/>
</dbReference>
<feature type="compositionally biased region" description="Low complexity" evidence="10">
    <location>
        <begin position="752"/>
        <end position="771"/>
    </location>
</feature>
<evidence type="ECO:0000256" key="3">
    <source>
        <dbReference type="ARBA" id="ARBA00022737"/>
    </source>
</evidence>
<dbReference type="Pfam" id="PF12895">
    <property type="entry name" value="ANAPC3"/>
    <property type="match status" value="1"/>
</dbReference>
<feature type="region of interest" description="Disordered" evidence="10">
    <location>
        <begin position="410"/>
        <end position="869"/>
    </location>
</feature>
<dbReference type="Pfam" id="PF00515">
    <property type="entry name" value="TPR_1"/>
    <property type="match status" value="1"/>
</dbReference>
<feature type="repeat" description="TPR" evidence="9">
    <location>
        <begin position="185"/>
        <end position="218"/>
    </location>
</feature>
<feature type="repeat" description="TPR" evidence="9">
    <location>
        <begin position="328"/>
        <end position="361"/>
    </location>
</feature>
<feature type="compositionally biased region" description="Polar residues" evidence="10">
    <location>
        <begin position="846"/>
        <end position="856"/>
    </location>
</feature>
<dbReference type="GO" id="GO:0031490">
    <property type="term" value="F:chromatin DNA binding"/>
    <property type="evidence" value="ECO:0007669"/>
    <property type="project" value="TreeGrafter"/>
</dbReference>
<feature type="compositionally biased region" description="Pro residues" evidence="10">
    <location>
        <begin position="451"/>
        <end position="461"/>
    </location>
</feature>
<dbReference type="Gene3D" id="1.25.40.10">
    <property type="entry name" value="Tetratricopeptide repeat domain"/>
    <property type="match status" value="3"/>
</dbReference>
<feature type="compositionally biased region" description="Acidic residues" evidence="10">
    <location>
        <begin position="816"/>
        <end position="825"/>
    </location>
</feature>
<keyword evidence="7" id="KW-0539">Nucleus</keyword>
<evidence type="ECO:0000256" key="2">
    <source>
        <dbReference type="ARBA" id="ARBA00022491"/>
    </source>
</evidence>
<dbReference type="SMART" id="SM00028">
    <property type="entry name" value="TPR"/>
    <property type="match status" value="10"/>
</dbReference>
<dbReference type="PANTHER" id="PTHR14017:SF1">
    <property type="entry name" value="LD02225P"/>
    <property type="match status" value="1"/>
</dbReference>
<protein>
    <submittedName>
        <fullName evidence="11">General transcriptional corepressor ssn6</fullName>
    </submittedName>
</protein>
<evidence type="ECO:0000313" key="11">
    <source>
        <dbReference type="EMBL" id="KAJ9141916.1"/>
    </source>
</evidence>
<sequence length="869" mass="96893">MAGHHPSPPMGMQMHHGPPGPPPPPPAVVGPSQWPSRQILAMNEAVWLQIGSFSELLGNLDDAIVAYEHALRANPNSIQAMNSISLILRTREEFPKAVEYLNAIIKLDANNGEAWGSLGHCYLMMDDLQQAYAAYQNALMNLRNPKEPKLWYGIGILYDRYGSLDHAEEAFSQVMQMQPNFEKANEIYFRLGIIYKQQQKYGQSLECFKYIVNTPPHPLTEEDIWFQIGHVHEQQKDYDSAKAAYQRVLERDPNHAKVLQQLGWLHHQQSNSFSSQERAIEYLEKSVAADNSDAQSWYLLGRCYMSQQKYPKAYEAYQQAVYRDGRNPTFWCSIGVLYYQINQYRDALDAYSRAIRLNPFISEVWYDLGTLYESCNNQINDALDAYQRAAELDPSNPHIKARLQLLRNGPASGVQAGSAPMPTDVHPQAYQNPGAVGPPGPQWASSGPQQTQPPPGPPPGPGANGWQRLADVNPPPQPPNPYEQRGEPFRGPAPPLPRQPSPRQEQQMRPYADQRPNAIRRGPSPPPVHYAPPPPPPQAQQPPPASQPPRIPNPNYGGPAPTAAIPPAANGVNGPPPQNPLMPYRTNSPRNDIRTVHDNRMPSPKSAYPQHQPPYHAHPEPTGPGGIEAGAPPPQAAMAAEAALHREHDRPPSVGPKRMREWEDEPAVKKPASEENRARLEDLRHRRPSTPPRDPYRRSSSEQRRNIEEQHRIEERRFEEQRREDVMRRLEEQQRHATEAYHPSEAAHHPPAHSMPGQLPPMQQGPSPMQGIIREPPPPAAPGPKDYPVDERRLEHPAAPQAPINEPERAARKMDVDEDYDDSGEDEKKGPVTSGPASGPGSTSGDIKNSTPTGSAINGMINGPKVESS</sequence>
<keyword evidence="5" id="KW-0805">Transcription regulation</keyword>
<comment type="similarity">
    <text evidence="8">Belongs to the CYC8/SSN6 family.</text>
</comment>
<dbReference type="Proteomes" id="UP001174694">
    <property type="component" value="Unassembled WGS sequence"/>
</dbReference>
<dbReference type="InterPro" id="IPR011990">
    <property type="entry name" value="TPR-like_helical_dom_sf"/>
</dbReference>
<feature type="compositionally biased region" description="Low complexity" evidence="10">
    <location>
        <begin position="559"/>
        <end position="573"/>
    </location>
</feature>
<dbReference type="EMBL" id="JANBVO010000024">
    <property type="protein sequence ID" value="KAJ9141916.1"/>
    <property type="molecule type" value="Genomic_DNA"/>
</dbReference>
<dbReference type="GO" id="GO:0000122">
    <property type="term" value="P:negative regulation of transcription by RNA polymerase II"/>
    <property type="evidence" value="ECO:0007669"/>
    <property type="project" value="TreeGrafter"/>
</dbReference>
<organism evidence="11 12">
    <name type="scientific">Pleurostoma richardsiae</name>
    <dbReference type="NCBI Taxonomy" id="41990"/>
    <lineage>
        <taxon>Eukaryota</taxon>
        <taxon>Fungi</taxon>
        <taxon>Dikarya</taxon>
        <taxon>Ascomycota</taxon>
        <taxon>Pezizomycotina</taxon>
        <taxon>Sordariomycetes</taxon>
        <taxon>Sordariomycetidae</taxon>
        <taxon>Calosphaeriales</taxon>
        <taxon>Pleurostomataceae</taxon>
        <taxon>Pleurostoma</taxon>
    </lineage>
</organism>
<feature type="compositionally biased region" description="Pro residues" evidence="10">
    <location>
        <begin position="491"/>
        <end position="500"/>
    </location>
</feature>
<evidence type="ECO:0000256" key="10">
    <source>
        <dbReference type="SAM" id="MobiDB-lite"/>
    </source>
</evidence>
<dbReference type="GO" id="GO:0005634">
    <property type="term" value="C:nucleus"/>
    <property type="evidence" value="ECO:0007669"/>
    <property type="project" value="UniProtKB-SubCell"/>
</dbReference>
<feature type="repeat" description="TPR" evidence="9">
    <location>
        <begin position="112"/>
        <end position="145"/>
    </location>
</feature>
<dbReference type="InterPro" id="IPR051630">
    <property type="entry name" value="Corepressor-Demethylase"/>
</dbReference>
<keyword evidence="12" id="KW-1185">Reference proteome</keyword>
<feature type="compositionally biased region" description="Basic and acidic residues" evidence="10">
    <location>
        <begin position="658"/>
        <end position="684"/>
    </location>
</feature>
<dbReference type="AlphaFoldDB" id="A0AA38RVV4"/>
<feature type="repeat" description="TPR" evidence="9">
    <location>
        <begin position="294"/>
        <end position="327"/>
    </location>
</feature>
<keyword evidence="4 9" id="KW-0802">TPR repeat</keyword>
<dbReference type="SUPFAM" id="SSF81901">
    <property type="entry name" value="HCP-like"/>
    <property type="match status" value="1"/>
</dbReference>
<evidence type="ECO:0000256" key="1">
    <source>
        <dbReference type="ARBA" id="ARBA00004123"/>
    </source>
</evidence>
<reference evidence="11" key="1">
    <citation type="submission" date="2022-07" db="EMBL/GenBank/DDBJ databases">
        <title>Fungi with potential for degradation of polypropylene.</title>
        <authorList>
            <person name="Gostincar C."/>
        </authorList>
    </citation>
    <scope>NUCLEOTIDE SEQUENCE</scope>
    <source>
        <strain evidence="11">EXF-13308</strain>
    </source>
</reference>
<evidence type="ECO:0000256" key="9">
    <source>
        <dbReference type="PROSITE-ProRule" id="PRU00339"/>
    </source>
</evidence>
<evidence type="ECO:0000256" key="6">
    <source>
        <dbReference type="ARBA" id="ARBA00023163"/>
    </source>
</evidence>
<feature type="region of interest" description="Disordered" evidence="10">
    <location>
        <begin position="1"/>
        <end position="32"/>
    </location>
</feature>
<dbReference type="SUPFAM" id="SSF48452">
    <property type="entry name" value="TPR-like"/>
    <property type="match status" value="1"/>
</dbReference>
<feature type="repeat" description="TPR" evidence="9">
    <location>
        <begin position="44"/>
        <end position="77"/>
    </location>
</feature>
<evidence type="ECO:0000256" key="7">
    <source>
        <dbReference type="ARBA" id="ARBA00023242"/>
    </source>
</evidence>
<feature type="compositionally biased region" description="Pro residues" evidence="10">
    <location>
        <begin position="523"/>
        <end position="552"/>
    </location>
</feature>
<keyword evidence="2" id="KW-0678">Repressor</keyword>
<dbReference type="InterPro" id="IPR019734">
    <property type="entry name" value="TPR_rpt"/>
</dbReference>
<feature type="compositionally biased region" description="Basic and acidic residues" evidence="10">
    <location>
        <begin position="806"/>
        <end position="815"/>
    </location>
</feature>
<evidence type="ECO:0000256" key="4">
    <source>
        <dbReference type="ARBA" id="ARBA00022803"/>
    </source>
</evidence>
<comment type="subcellular location">
    <subcellularLocation>
        <location evidence="1">Nucleus</location>
    </subcellularLocation>
</comment>
<evidence type="ECO:0000256" key="5">
    <source>
        <dbReference type="ARBA" id="ARBA00023015"/>
    </source>
</evidence>
<feature type="compositionally biased region" description="Basic and acidic residues" evidence="10">
    <location>
        <begin position="787"/>
        <end position="796"/>
    </location>
</feature>
<proteinExistence type="inferred from homology"/>
<evidence type="ECO:0000313" key="12">
    <source>
        <dbReference type="Proteomes" id="UP001174694"/>
    </source>
</evidence>
<feature type="compositionally biased region" description="Low complexity" evidence="10">
    <location>
        <begin position="1"/>
        <end position="17"/>
    </location>
</feature>
<keyword evidence="3" id="KW-0677">Repeat</keyword>
<dbReference type="FunFam" id="1.25.40.10:FF:000403">
    <property type="entry name" value="General transcriptional repressor, putative"/>
    <property type="match status" value="1"/>
</dbReference>
<comment type="caution">
    <text evidence="11">The sequence shown here is derived from an EMBL/GenBank/DDBJ whole genome shotgun (WGS) entry which is preliminary data.</text>
</comment>
<feature type="compositionally biased region" description="Basic and acidic residues" evidence="10">
    <location>
        <begin position="591"/>
        <end position="600"/>
    </location>
</feature>